<reference evidence="1 2" key="1">
    <citation type="submission" date="2021-07" db="EMBL/GenBank/DDBJ databases">
        <title>Thermus aquaticus gen. n. and sp. n., a nonsporulating extreme thermophile.</title>
        <authorList>
            <person name="Hu C.-J."/>
            <person name="Li W.-J."/>
            <person name="Xian W.-D."/>
        </authorList>
    </citation>
    <scope>NUCLEOTIDE SEQUENCE [LARGE SCALE GENOMIC DNA]</scope>
    <source>
        <strain evidence="1 2">SYSU G05001</strain>
    </source>
</reference>
<name>A0ABS6ZW29_9DEIN</name>
<accession>A0ABS6ZW29</accession>
<keyword evidence="2" id="KW-1185">Reference proteome</keyword>
<protein>
    <submittedName>
        <fullName evidence="1">Uncharacterized protein</fullName>
    </submittedName>
</protein>
<dbReference type="Proteomes" id="UP000724268">
    <property type="component" value="Unassembled WGS sequence"/>
</dbReference>
<organism evidence="1 2">
    <name type="scientific">Thermus brevis</name>
    <dbReference type="NCBI Taxonomy" id="2862456"/>
    <lineage>
        <taxon>Bacteria</taxon>
        <taxon>Thermotogati</taxon>
        <taxon>Deinococcota</taxon>
        <taxon>Deinococci</taxon>
        <taxon>Thermales</taxon>
        <taxon>Thermaceae</taxon>
        <taxon>Thermus</taxon>
    </lineage>
</organism>
<comment type="caution">
    <text evidence="1">The sequence shown here is derived from an EMBL/GenBank/DDBJ whole genome shotgun (WGS) entry which is preliminary data.</text>
</comment>
<sequence>MGERTVGRILAYLEREGRVEGVARFLARSGGGRARLRARRPYARRKPRGYVVHLG</sequence>
<gene>
    <name evidence="1" type="ORF">KZX47_03760</name>
</gene>
<dbReference type="EMBL" id="JAHXRS010000005">
    <property type="protein sequence ID" value="MBW6394274.1"/>
    <property type="molecule type" value="Genomic_DNA"/>
</dbReference>
<evidence type="ECO:0000313" key="1">
    <source>
        <dbReference type="EMBL" id="MBW6394274.1"/>
    </source>
</evidence>
<proteinExistence type="predicted"/>
<evidence type="ECO:0000313" key="2">
    <source>
        <dbReference type="Proteomes" id="UP000724268"/>
    </source>
</evidence>